<dbReference type="PaxDb" id="7159-AAEL007212-PA"/>
<gene>
    <name evidence="1" type="ORF">AaeL_AAEL007212</name>
</gene>
<reference evidence="1" key="1">
    <citation type="submission" date="2005-10" db="EMBL/GenBank/DDBJ databases">
        <authorList>
            <person name="Loftus B.J."/>
            <person name="Nene V.M."/>
            <person name="Hannick L.I."/>
            <person name="Bidwell S."/>
            <person name="Haas B."/>
            <person name="Amedeo P."/>
            <person name="Orvis J."/>
            <person name="Wortman J.R."/>
            <person name="White O.R."/>
            <person name="Salzberg S."/>
            <person name="Shumway M."/>
            <person name="Koo H."/>
            <person name="Zhao Y."/>
            <person name="Holmes M."/>
            <person name="Miller J."/>
            <person name="Schatz M."/>
            <person name="Pop M."/>
            <person name="Pai G."/>
            <person name="Utterback T."/>
            <person name="Rogers Y.-H."/>
            <person name="Kravitz S."/>
            <person name="Fraser C.M."/>
        </authorList>
    </citation>
    <scope>NUCLEOTIDE SEQUENCE</scope>
    <source>
        <strain evidence="1">Liverpool</strain>
    </source>
</reference>
<reference evidence="1" key="3">
    <citation type="submission" date="2012-09" db="EMBL/GenBank/DDBJ databases">
        <authorList>
            <consortium name="VectorBase"/>
        </authorList>
    </citation>
    <scope>NUCLEOTIDE SEQUENCE</scope>
    <source>
        <strain evidence="1">Liverpool</strain>
    </source>
</reference>
<evidence type="ECO:0000313" key="1">
    <source>
        <dbReference type="EMBL" id="EAT41125.1"/>
    </source>
</evidence>
<feature type="non-terminal residue" evidence="1">
    <location>
        <position position="1"/>
    </location>
</feature>
<dbReference type="AlphaFoldDB" id="Q173A2"/>
<dbReference type="Proteomes" id="UP000682892">
    <property type="component" value="Unassembled WGS sequence"/>
</dbReference>
<evidence type="ECO:0000313" key="2">
    <source>
        <dbReference type="Proteomes" id="UP000682892"/>
    </source>
</evidence>
<organism evidence="1 2">
    <name type="scientific">Aedes aegypti</name>
    <name type="common">Yellowfever mosquito</name>
    <name type="synonym">Culex aegypti</name>
    <dbReference type="NCBI Taxonomy" id="7159"/>
    <lineage>
        <taxon>Eukaryota</taxon>
        <taxon>Metazoa</taxon>
        <taxon>Ecdysozoa</taxon>
        <taxon>Arthropoda</taxon>
        <taxon>Hexapoda</taxon>
        <taxon>Insecta</taxon>
        <taxon>Pterygota</taxon>
        <taxon>Neoptera</taxon>
        <taxon>Endopterygota</taxon>
        <taxon>Diptera</taxon>
        <taxon>Nematocera</taxon>
        <taxon>Culicoidea</taxon>
        <taxon>Culicidae</taxon>
        <taxon>Culicinae</taxon>
        <taxon>Aedini</taxon>
        <taxon>Aedes</taxon>
        <taxon>Stegomyia</taxon>
    </lineage>
</organism>
<proteinExistence type="predicted"/>
<accession>Q173A2</accession>
<dbReference type="EMBL" id="CH477428">
    <property type="protein sequence ID" value="EAT41125.1"/>
    <property type="molecule type" value="Genomic_DNA"/>
</dbReference>
<reference evidence="1" key="2">
    <citation type="journal article" date="2007" name="Science">
        <title>Genome sequence of Aedes aegypti, a major arbovirus vector.</title>
        <authorList>
            <person name="Nene V."/>
            <person name="Wortman J.R."/>
            <person name="Lawson D."/>
            <person name="Haas B."/>
            <person name="Kodira C."/>
            <person name="Tu Z.J."/>
            <person name="Loftus B."/>
            <person name="Xi Z."/>
            <person name="Megy K."/>
            <person name="Grabherr M."/>
            <person name="Ren Q."/>
            <person name="Zdobnov E.M."/>
            <person name="Lobo N.F."/>
            <person name="Campbell K.S."/>
            <person name="Brown S.E."/>
            <person name="Bonaldo M.F."/>
            <person name="Zhu J."/>
            <person name="Sinkins S.P."/>
            <person name="Hogenkamp D.G."/>
            <person name="Amedeo P."/>
            <person name="Arensburger P."/>
            <person name="Atkinson P.W."/>
            <person name="Bidwell S."/>
            <person name="Biedler J."/>
            <person name="Birney E."/>
            <person name="Bruggner R.V."/>
            <person name="Costas J."/>
            <person name="Coy M.R."/>
            <person name="Crabtree J."/>
            <person name="Crawford M."/>
            <person name="Debruyn B."/>
            <person name="Decaprio D."/>
            <person name="Eiglmeier K."/>
            <person name="Eisenstadt E."/>
            <person name="El-Dorry H."/>
            <person name="Gelbart W.M."/>
            <person name="Gomes S.L."/>
            <person name="Hammond M."/>
            <person name="Hannick L.I."/>
            <person name="Hogan J.R."/>
            <person name="Holmes M.H."/>
            <person name="Jaffe D."/>
            <person name="Johnston J.S."/>
            <person name="Kennedy R.C."/>
            <person name="Koo H."/>
            <person name="Kravitz S."/>
            <person name="Kriventseva E.V."/>
            <person name="Kulp D."/>
            <person name="Labutti K."/>
            <person name="Lee E."/>
            <person name="Li S."/>
            <person name="Lovin D.D."/>
            <person name="Mao C."/>
            <person name="Mauceli E."/>
            <person name="Menck C.F."/>
            <person name="Miller J.R."/>
            <person name="Montgomery P."/>
            <person name="Mori A."/>
            <person name="Nascimento A.L."/>
            <person name="Naveira H.F."/>
            <person name="Nusbaum C."/>
            <person name="O'leary S."/>
            <person name="Orvis J."/>
            <person name="Pertea M."/>
            <person name="Quesneville H."/>
            <person name="Reidenbach K.R."/>
            <person name="Rogers Y.H."/>
            <person name="Roth C.W."/>
            <person name="Schneider J.R."/>
            <person name="Schatz M."/>
            <person name="Shumway M."/>
            <person name="Stanke M."/>
            <person name="Stinson E.O."/>
            <person name="Tubio J.M."/>
            <person name="Vanzee J.P."/>
            <person name="Verjovski-Almeida S."/>
            <person name="Werner D."/>
            <person name="White O."/>
            <person name="Wyder S."/>
            <person name="Zeng Q."/>
            <person name="Zhao Q."/>
            <person name="Zhao Y."/>
            <person name="Hill C.A."/>
            <person name="Raikhel A.S."/>
            <person name="Soares M.B."/>
            <person name="Knudson D.L."/>
            <person name="Lee N.H."/>
            <person name="Galagan J."/>
            <person name="Salzberg S.L."/>
            <person name="Paulsen I.T."/>
            <person name="Dimopoulos G."/>
            <person name="Collins F.H."/>
            <person name="Birren B."/>
            <person name="Fraser-Liggett C.M."/>
            <person name="Severson D.W."/>
        </authorList>
    </citation>
    <scope>NUCLEOTIDE SEQUENCE [LARGE SCALE GENOMIC DNA]</scope>
    <source>
        <strain evidence="1">Liverpool</strain>
    </source>
</reference>
<feature type="non-terminal residue" evidence="1">
    <location>
        <position position="84"/>
    </location>
</feature>
<name>Q173A2_AEDAE</name>
<protein>
    <submittedName>
        <fullName evidence="1">AAEL007212-PA</fullName>
    </submittedName>
</protein>
<sequence>RVTTVISQLSLNGHVNPLVERAFLRKNALQLSQVIALKLYPSALSPHTLHILTAADPAAVPAPGPPPGIIAPPTEFDLSELSVL</sequence>